<proteinExistence type="inferred from homology"/>
<evidence type="ECO:0000313" key="18">
    <source>
        <dbReference type="Proteomes" id="UP001215598"/>
    </source>
</evidence>
<gene>
    <name evidence="17" type="ORF">B0H16DRAFT_1505300</name>
</gene>
<evidence type="ECO:0000256" key="1">
    <source>
        <dbReference type="ARBA" id="ARBA00004477"/>
    </source>
</evidence>
<evidence type="ECO:0000256" key="2">
    <source>
        <dbReference type="ARBA" id="ARBA00004771"/>
    </source>
</evidence>
<comment type="pathway">
    <text evidence="2 16">Glycerolipid metabolism; triacylglycerol biosynthesis.</text>
</comment>
<evidence type="ECO:0000256" key="15">
    <source>
        <dbReference type="ARBA" id="ARBA00048109"/>
    </source>
</evidence>
<protein>
    <recommendedName>
        <fullName evidence="5 16">Diacylglycerol O-acyltransferase</fullName>
        <ecNumber evidence="5 16">2.3.1.20</ecNumber>
    </recommendedName>
</protein>
<dbReference type="Proteomes" id="UP001215598">
    <property type="component" value="Unassembled WGS sequence"/>
</dbReference>
<dbReference type="GO" id="GO:0006071">
    <property type="term" value="P:glycerol metabolic process"/>
    <property type="evidence" value="ECO:0007669"/>
    <property type="project" value="UniProtKB-UniRule"/>
</dbReference>
<feature type="transmembrane region" description="Helical" evidence="16">
    <location>
        <begin position="56"/>
        <end position="76"/>
    </location>
</feature>
<comment type="caution">
    <text evidence="16">Lacks conserved residue(s) required for the propagation of feature annotation.</text>
</comment>
<dbReference type="Pfam" id="PF03982">
    <property type="entry name" value="DAGAT"/>
    <property type="match status" value="1"/>
</dbReference>
<comment type="subcellular location">
    <subcellularLocation>
        <location evidence="1 16">Endoplasmic reticulum membrane</location>
        <topology evidence="1 16">Multi-pass membrane protein</topology>
    </subcellularLocation>
</comment>
<dbReference type="InterPro" id="IPR007130">
    <property type="entry name" value="DAGAT"/>
</dbReference>
<keyword evidence="9" id="KW-0319">Glycerol metabolism</keyword>
<comment type="similarity">
    <text evidence="4 16">Belongs to the diacylglycerol acyltransferase family.</text>
</comment>
<dbReference type="GO" id="GO:0019432">
    <property type="term" value="P:triglyceride biosynthetic process"/>
    <property type="evidence" value="ECO:0007669"/>
    <property type="project" value="UniProtKB-UniRule"/>
</dbReference>
<evidence type="ECO:0000256" key="4">
    <source>
        <dbReference type="ARBA" id="ARBA00005420"/>
    </source>
</evidence>
<dbReference type="GO" id="GO:0005789">
    <property type="term" value="C:endoplasmic reticulum membrane"/>
    <property type="evidence" value="ECO:0007669"/>
    <property type="project" value="UniProtKB-SubCell"/>
</dbReference>
<reference evidence="17" key="1">
    <citation type="submission" date="2023-03" db="EMBL/GenBank/DDBJ databases">
        <title>Massive genome expansion in bonnet fungi (Mycena s.s.) driven by repeated elements and novel gene families across ecological guilds.</title>
        <authorList>
            <consortium name="Lawrence Berkeley National Laboratory"/>
            <person name="Harder C.B."/>
            <person name="Miyauchi S."/>
            <person name="Viragh M."/>
            <person name="Kuo A."/>
            <person name="Thoen E."/>
            <person name="Andreopoulos B."/>
            <person name="Lu D."/>
            <person name="Skrede I."/>
            <person name="Drula E."/>
            <person name="Henrissat B."/>
            <person name="Morin E."/>
            <person name="Kohler A."/>
            <person name="Barry K."/>
            <person name="LaButti K."/>
            <person name="Morin E."/>
            <person name="Salamov A."/>
            <person name="Lipzen A."/>
            <person name="Mereny Z."/>
            <person name="Hegedus B."/>
            <person name="Baldrian P."/>
            <person name="Stursova M."/>
            <person name="Weitz H."/>
            <person name="Taylor A."/>
            <person name="Grigoriev I.V."/>
            <person name="Nagy L.G."/>
            <person name="Martin F."/>
            <person name="Kauserud H."/>
        </authorList>
    </citation>
    <scope>NUCLEOTIDE SEQUENCE</scope>
    <source>
        <strain evidence="17">CBHHK182m</strain>
    </source>
</reference>
<comment type="caution">
    <text evidence="17">The sequence shown here is derived from an EMBL/GenBank/DDBJ whole genome shotgun (WGS) entry which is preliminary data.</text>
</comment>
<evidence type="ECO:0000256" key="6">
    <source>
        <dbReference type="ARBA" id="ARBA00022516"/>
    </source>
</evidence>
<accession>A0AAD7NW02</accession>
<sequence>MSLRRLSNASRSLSATSLRDKLSMLSTTPLVPVATALQANIDFVPAKVPRKRRLQMLAVALWSVLIILATVSFLLLCSYPPLWPLLAMYLVWANWIDKSSEHGGRTSPWFRSLKIWTYFADYYPASFLKEADLPADRPYLFGYHPHGIIGMGALATFATEATGFSAAFPGIKPHLLTLASNFNIPLYRDVILALGICSVSKRSCSNILKGGPGSAITIVVGGAAESLSAHPGTADLTLRRRLGFIKLAIRHGADLVPVFSFGENDIYEQMPNEPGTTVYKLQEKFKSVFGFTLPLFHGRGLLNYNLGLMPYRRQIVAVIGRPIHVTQTENPTLEEVMRMQKLYIEELERCASSHTLFAHSFIVSRSIWNTYKDVFAKARTRELSIIA</sequence>
<keyword evidence="8 16" id="KW-0812">Transmembrane</keyword>
<keyword evidence="11 16" id="KW-1133">Transmembrane helix</keyword>
<keyword evidence="12 16" id="KW-0443">Lipid metabolism</keyword>
<dbReference type="AlphaFoldDB" id="A0AAD7NW02"/>
<organism evidence="17 18">
    <name type="scientific">Mycena metata</name>
    <dbReference type="NCBI Taxonomy" id="1033252"/>
    <lineage>
        <taxon>Eukaryota</taxon>
        <taxon>Fungi</taxon>
        <taxon>Dikarya</taxon>
        <taxon>Basidiomycota</taxon>
        <taxon>Agaricomycotina</taxon>
        <taxon>Agaricomycetes</taxon>
        <taxon>Agaricomycetidae</taxon>
        <taxon>Agaricales</taxon>
        <taxon>Marasmiineae</taxon>
        <taxon>Mycenaceae</taxon>
        <taxon>Mycena</taxon>
    </lineage>
</organism>
<evidence type="ECO:0000256" key="8">
    <source>
        <dbReference type="ARBA" id="ARBA00022692"/>
    </source>
</evidence>
<evidence type="ECO:0000256" key="9">
    <source>
        <dbReference type="ARBA" id="ARBA00022798"/>
    </source>
</evidence>
<evidence type="ECO:0000256" key="11">
    <source>
        <dbReference type="ARBA" id="ARBA00022989"/>
    </source>
</evidence>
<dbReference type="GO" id="GO:0004144">
    <property type="term" value="F:diacylglycerol O-acyltransferase activity"/>
    <property type="evidence" value="ECO:0007669"/>
    <property type="project" value="UniProtKB-UniRule"/>
</dbReference>
<dbReference type="PANTHER" id="PTHR12317:SF0">
    <property type="entry name" value="ACYLTRANSFERASE"/>
    <property type="match status" value="1"/>
</dbReference>
<keyword evidence="14 16" id="KW-0012">Acyltransferase</keyword>
<keyword evidence="10 16" id="KW-0256">Endoplasmic reticulum</keyword>
<comment type="function">
    <text evidence="16">Catalyzes the terminal and only committed step in triacylglycerol synthesis by using diacylglycerol and fatty acyl CoA as substrates.</text>
</comment>
<evidence type="ECO:0000256" key="3">
    <source>
        <dbReference type="ARBA" id="ARBA00005189"/>
    </source>
</evidence>
<comment type="pathway">
    <text evidence="3">Lipid metabolism.</text>
</comment>
<evidence type="ECO:0000256" key="13">
    <source>
        <dbReference type="ARBA" id="ARBA00023136"/>
    </source>
</evidence>
<dbReference type="CDD" id="cd07987">
    <property type="entry name" value="LPLAT_MGAT-like"/>
    <property type="match status" value="1"/>
</dbReference>
<evidence type="ECO:0000313" key="17">
    <source>
        <dbReference type="EMBL" id="KAJ7777387.1"/>
    </source>
</evidence>
<dbReference type="EMBL" id="JARKIB010000008">
    <property type="protein sequence ID" value="KAJ7777387.1"/>
    <property type="molecule type" value="Genomic_DNA"/>
</dbReference>
<keyword evidence="6 16" id="KW-0444">Lipid biosynthesis</keyword>
<comment type="catalytic activity">
    <reaction evidence="15 16">
        <text>an acyl-CoA + a 1,2-diacyl-sn-glycerol = a triacyl-sn-glycerol + CoA</text>
        <dbReference type="Rhea" id="RHEA:10868"/>
        <dbReference type="ChEBI" id="CHEBI:17815"/>
        <dbReference type="ChEBI" id="CHEBI:57287"/>
        <dbReference type="ChEBI" id="CHEBI:58342"/>
        <dbReference type="ChEBI" id="CHEBI:64615"/>
        <dbReference type="EC" id="2.3.1.20"/>
    </reaction>
</comment>
<keyword evidence="18" id="KW-1185">Reference proteome</keyword>
<evidence type="ECO:0000256" key="14">
    <source>
        <dbReference type="ARBA" id="ARBA00023315"/>
    </source>
</evidence>
<evidence type="ECO:0000256" key="5">
    <source>
        <dbReference type="ARBA" id="ARBA00013244"/>
    </source>
</evidence>
<keyword evidence="13 16" id="KW-0472">Membrane</keyword>
<evidence type="ECO:0000256" key="12">
    <source>
        <dbReference type="ARBA" id="ARBA00023098"/>
    </source>
</evidence>
<evidence type="ECO:0000256" key="16">
    <source>
        <dbReference type="RuleBase" id="RU367023"/>
    </source>
</evidence>
<evidence type="ECO:0000256" key="7">
    <source>
        <dbReference type="ARBA" id="ARBA00022679"/>
    </source>
</evidence>
<dbReference type="PANTHER" id="PTHR12317">
    <property type="entry name" value="DIACYLGLYCEROL O-ACYLTRANSFERASE"/>
    <property type="match status" value="1"/>
</dbReference>
<keyword evidence="7" id="KW-0808">Transferase</keyword>
<evidence type="ECO:0000256" key="10">
    <source>
        <dbReference type="ARBA" id="ARBA00022824"/>
    </source>
</evidence>
<name>A0AAD7NW02_9AGAR</name>
<dbReference type="EC" id="2.3.1.20" evidence="5 16"/>